<dbReference type="InterPro" id="IPR017926">
    <property type="entry name" value="GATASE"/>
</dbReference>
<dbReference type="GO" id="GO:0005829">
    <property type="term" value="C:cytosol"/>
    <property type="evidence" value="ECO:0007669"/>
    <property type="project" value="TreeGrafter"/>
</dbReference>
<dbReference type="CDD" id="cd01741">
    <property type="entry name" value="GATase1_1"/>
    <property type="match status" value="1"/>
</dbReference>
<organism evidence="2 3">
    <name type="scientific">Truncatella angustata</name>
    <dbReference type="NCBI Taxonomy" id="152316"/>
    <lineage>
        <taxon>Eukaryota</taxon>
        <taxon>Fungi</taxon>
        <taxon>Dikarya</taxon>
        <taxon>Ascomycota</taxon>
        <taxon>Pezizomycotina</taxon>
        <taxon>Sordariomycetes</taxon>
        <taxon>Xylariomycetidae</taxon>
        <taxon>Amphisphaeriales</taxon>
        <taxon>Sporocadaceae</taxon>
        <taxon>Truncatella</taxon>
    </lineage>
</organism>
<dbReference type="Gene3D" id="3.40.50.880">
    <property type="match status" value="1"/>
</dbReference>
<comment type="caution">
    <text evidence="2">The sequence shown here is derived from an EMBL/GenBank/DDBJ whole genome shotgun (WGS) entry which is preliminary data.</text>
</comment>
<protein>
    <submittedName>
        <fullName evidence="2">Class I glutamine amidotransferase-like protein</fullName>
    </submittedName>
</protein>
<name>A0A9P8UBT8_9PEZI</name>
<evidence type="ECO:0000313" key="3">
    <source>
        <dbReference type="Proteomes" id="UP000758603"/>
    </source>
</evidence>
<keyword evidence="2" id="KW-0315">Glutamine amidotransferase</keyword>
<proteinExistence type="predicted"/>
<dbReference type="PROSITE" id="PS51273">
    <property type="entry name" value="GATASE_TYPE_1"/>
    <property type="match status" value="1"/>
</dbReference>
<dbReference type="GO" id="GO:0005634">
    <property type="term" value="C:nucleus"/>
    <property type="evidence" value="ECO:0007669"/>
    <property type="project" value="TreeGrafter"/>
</dbReference>
<dbReference type="PANTHER" id="PTHR42695">
    <property type="entry name" value="GLUTAMINE AMIDOTRANSFERASE YLR126C-RELATED"/>
    <property type="match status" value="1"/>
</dbReference>
<dbReference type="AlphaFoldDB" id="A0A9P8UBT8"/>
<gene>
    <name evidence="2" type="ORF">BKA67DRAFT_632241</name>
</gene>
<evidence type="ECO:0000259" key="1">
    <source>
        <dbReference type="Pfam" id="PF00117"/>
    </source>
</evidence>
<dbReference type="SUPFAM" id="SSF52317">
    <property type="entry name" value="Class I glutamine amidotransferase-like"/>
    <property type="match status" value="1"/>
</dbReference>
<dbReference type="RefSeq" id="XP_045951446.1">
    <property type="nucleotide sequence ID" value="XM_046105602.1"/>
</dbReference>
<evidence type="ECO:0000313" key="2">
    <source>
        <dbReference type="EMBL" id="KAH6644932.1"/>
    </source>
</evidence>
<dbReference type="Pfam" id="PF00117">
    <property type="entry name" value="GATase"/>
    <property type="match status" value="1"/>
</dbReference>
<dbReference type="OrthoDB" id="1669814at2759"/>
<dbReference type="InterPro" id="IPR044992">
    <property type="entry name" value="ChyE-like"/>
</dbReference>
<dbReference type="InterPro" id="IPR029062">
    <property type="entry name" value="Class_I_gatase-like"/>
</dbReference>
<reference evidence="2" key="1">
    <citation type="journal article" date="2021" name="Nat. Commun.">
        <title>Genetic determinants of endophytism in the Arabidopsis root mycobiome.</title>
        <authorList>
            <person name="Mesny F."/>
            <person name="Miyauchi S."/>
            <person name="Thiergart T."/>
            <person name="Pickel B."/>
            <person name="Atanasova L."/>
            <person name="Karlsson M."/>
            <person name="Huettel B."/>
            <person name="Barry K.W."/>
            <person name="Haridas S."/>
            <person name="Chen C."/>
            <person name="Bauer D."/>
            <person name="Andreopoulos W."/>
            <person name="Pangilinan J."/>
            <person name="LaButti K."/>
            <person name="Riley R."/>
            <person name="Lipzen A."/>
            <person name="Clum A."/>
            <person name="Drula E."/>
            <person name="Henrissat B."/>
            <person name="Kohler A."/>
            <person name="Grigoriev I.V."/>
            <person name="Martin F.M."/>
            <person name="Hacquard S."/>
        </authorList>
    </citation>
    <scope>NUCLEOTIDE SEQUENCE</scope>
    <source>
        <strain evidence="2">MPI-SDFR-AT-0073</strain>
    </source>
</reference>
<accession>A0A9P8UBT8</accession>
<dbReference type="EMBL" id="JAGPXC010000012">
    <property type="protein sequence ID" value="KAH6644932.1"/>
    <property type="molecule type" value="Genomic_DNA"/>
</dbReference>
<sequence>MKMSRWKPLEGKYPSETSGIDAFIITGSVCSVYDDFPWIRTLMQYIRYIYDTQPHIKFFGSCFGHQILAQSLLAEHGVRVEKSKYGWENGVHDVTHSAQFTAYFPLLREEAMRYQFVHQDEVVADYLPYGWLSIGYSDMCAIQGLFQPGRVLTYQGHPEFDRDILYYFMDMLDRSGAIDDVEYATSLKLIDQDTTSGLAAEVVLKFLEM</sequence>
<dbReference type="Proteomes" id="UP000758603">
    <property type="component" value="Unassembled WGS sequence"/>
</dbReference>
<keyword evidence="3" id="KW-1185">Reference proteome</keyword>
<feature type="domain" description="Glutamine amidotransferase" evidence="1">
    <location>
        <begin position="16"/>
        <end position="160"/>
    </location>
</feature>
<dbReference type="GeneID" id="70134493"/>
<dbReference type="PANTHER" id="PTHR42695:SF6">
    <property type="entry name" value="GLUTAMINE AMIDOTRANSFERASE DOMAIN-CONTAINING PROTEIN"/>
    <property type="match status" value="1"/>
</dbReference>